<dbReference type="STRING" id="690850.Desaf_2422"/>
<proteinExistence type="predicted"/>
<evidence type="ECO:0000256" key="1">
    <source>
        <dbReference type="SAM" id="MobiDB-lite"/>
    </source>
</evidence>
<reference evidence="2 3" key="1">
    <citation type="journal article" date="2011" name="J. Bacteriol.">
        <title>Genome sequence of the mercury-methylating and pleomorphic Desulfovibrio africanus Strain Walvis Bay.</title>
        <authorList>
            <person name="Brown S.D."/>
            <person name="Wall J.D."/>
            <person name="Kucken A.M."/>
            <person name="Gilmour C.C."/>
            <person name="Podar M."/>
            <person name="Brandt C.C."/>
            <person name="Teshima H."/>
            <person name="Detter J.C."/>
            <person name="Han C.S."/>
            <person name="Land M.L."/>
            <person name="Lucas S."/>
            <person name="Han J."/>
            <person name="Pennacchio L."/>
            <person name="Nolan M."/>
            <person name="Pitluck S."/>
            <person name="Woyke T."/>
            <person name="Goodwin L."/>
            <person name="Palumbo A.V."/>
            <person name="Elias D.A."/>
        </authorList>
    </citation>
    <scope>NUCLEOTIDE SEQUENCE [LARGE SCALE GENOMIC DNA]</scope>
    <source>
        <strain evidence="2 3">Walvis Bay</strain>
    </source>
</reference>
<dbReference type="Proteomes" id="UP000007844">
    <property type="component" value="Chromosome"/>
</dbReference>
<evidence type="ECO:0000313" key="3">
    <source>
        <dbReference type="Proteomes" id="UP000007844"/>
    </source>
</evidence>
<sequence>MAQKKHERMKELDRKRKRRKERLKQRIHEAKAAAKS</sequence>
<dbReference type="AlphaFoldDB" id="F3YYJ2"/>
<evidence type="ECO:0000313" key="2">
    <source>
        <dbReference type="EMBL" id="EGJ50746.1"/>
    </source>
</evidence>
<gene>
    <name evidence="2" type="ORF">Desaf_2422</name>
</gene>
<dbReference type="KEGG" id="daf:Desaf_2422"/>
<dbReference type="HOGENOM" id="CLU_214285_0_0_7"/>
<dbReference type="EMBL" id="CP003221">
    <property type="protein sequence ID" value="EGJ50746.1"/>
    <property type="molecule type" value="Genomic_DNA"/>
</dbReference>
<protein>
    <submittedName>
        <fullName evidence="2">Uncharacterized protein</fullName>
    </submittedName>
</protein>
<organism evidence="2 3">
    <name type="scientific">Desulfocurvibacter africanus subsp. africanus str. Walvis Bay</name>
    <dbReference type="NCBI Taxonomy" id="690850"/>
    <lineage>
        <taxon>Bacteria</taxon>
        <taxon>Pseudomonadati</taxon>
        <taxon>Thermodesulfobacteriota</taxon>
        <taxon>Desulfovibrionia</taxon>
        <taxon>Desulfovibrionales</taxon>
        <taxon>Desulfovibrionaceae</taxon>
        <taxon>Desulfocurvibacter</taxon>
    </lineage>
</organism>
<keyword evidence="3" id="KW-1185">Reference proteome</keyword>
<feature type="region of interest" description="Disordered" evidence="1">
    <location>
        <begin position="1"/>
        <end position="36"/>
    </location>
</feature>
<accession>F3YYJ2</accession>
<feature type="compositionally biased region" description="Basic and acidic residues" evidence="1">
    <location>
        <begin position="24"/>
        <end position="36"/>
    </location>
</feature>
<name>F3YYJ2_DESAF</name>